<dbReference type="InterPro" id="IPR019425">
    <property type="entry name" value="7TM_GPCR_serpentine_rcpt_Srt"/>
</dbReference>
<evidence type="ECO:0000256" key="1">
    <source>
        <dbReference type="SAM" id="Phobius"/>
    </source>
</evidence>
<dbReference type="EMBL" id="KI659575">
    <property type="protein sequence ID" value="ETN79254.1"/>
    <property type="molecule type" value="Genomic_DNA"/>
</dbReference>
<dbReference type="CTD" id="25342718"/>
<dbReference type="KEGG" id="nai:NECAME_02680"/>
<dbReference type="OrthoDB" id="5852380at2759"/>
<feature type="transmembrane region" description="Helical" evidence="1">
    <location>
        <begin position="94"/>
        <end position="116"/>
    </location>
</feature>
<keyword evidence="1" id="KW-1133">Transmembrane helix</keyword>
<keyword evidence="3" id="KW-1185">Reference proteome</keyword>
<evidence type="ECO:0000313" key="2">
    <source>
        <dbReference type="EMBL" id="ETN79254.1"/>
    </source>
</evidence>
<evidence type="ECO:0000313" key="3">
    <source>
        <dbReference type="Proteomes" id="UP000053676"/>
    </source>
</evidence>
<dbReference type="PANTHER" id="PTHR23021:SF11">
    <property type="entry name" value="SERPENTINE RECEPTOR, CLASS T"/>
    <property type="match status" value="1"/>
</dbReference>
<feature type="transmembrane region" description="Helical" evidence="1">
    <location>
        <begin position="54"/>
        <end position="73"/>
    </location>
</feature>
<keyword evidence="1" id="KW-0472">Membrane</keyword>
<gene>
    <name evidence="2" type="ORF">NECAME_02680</name>
</gene>
<proteinExistence type="predicted"/>
<dbReference type="PANTHER" id="PTHR23021">
    <property type="entry name" value="SERPENTINE RECEPTOR, CLASS T"/>
    <property type="match status" value="1"/>
</dbReference>
<dbReference type="Pfam" id="PF10321">
    <property type="entry name" value="7TM_GPCR_Srt"/>
    <property type="match status" value="1"/>
</dbReference>
<reference evidence="3" key="1">
    <citation type="journal article" date="2014" name="Nat. Genet.">
        <title>Genome of the human hookworm Necator americanus.</title>
        <authorList>
            <person name="Tang Y.T."/>
            <person name="Gao X."/>
            <person name="Rosa B.A."/>
            <person name="Abubucker S."/>
            <person name="Hallsworth-Pepin K."/>
            <person name="Martin J."/>
            <person name="Tyagi R."/>
            <person name="Heizer E."/>
            <person name="Zhang X."/>
            <person name="Bhonagiri-Palsikar V."/>
            <person name="Minx P."/>
            <person name="Warren W.C."/>
            <person name="Wang Q."/>
            <person name="Zhan B."/>
            <person name="Hotez P.J."/>
            <person name="Sternberg P.W."/>
            <person name="Dougall A."/>
            <person name="Gaze S.T."/>
            <person name="Mulvenna J."/>
            <person name="Sotillo J."/>
            <person name="Ranganathan S."/>
            <person name="Rabelo E.M."/>
            <person name="Wilson R.K."/>
            <person name="Felgner P.L."/>
            <person name="Bethony J."/>
            <person name="Hawdon J.M."/>
            <person name="Gasser R.B."/>
            <person name="Loukas A."/>
            <person name="Mitreva M."/>
        </authorList>
    </citation>
    <scope>NUCLEOTIDE SEQUENCE [LARGE SCALE GENOMIC DNA]</scope>
</reference>
<feature type="transmembrane region" description="Helical" evidence="1">
    <location>
        <begin position="30"/>
        <end position="48"/>
    </location>
</feature>
<name>W2TCF2_NECAM</name>
<dbReference type="SUPFAM" id="SSF81321">
    <property type="entry name" value="Family A G protein-coupled receptor-like"/>
    <property type="match status" value="1"/>
</dbReference>
<evidence type="ECO:0008006" key="4">
    <source>
        <dbReference type="Google" id="ProtNLM"/>
    </source>
</evidence>
<keyword evidence="1" id="KW-0812">Transmembrane</keyword>
<feature type="transmembrane region" description="Helical" evidence="1">
    <location>
        <begin position="122"/>
        <end position="142"/>
    </location>
</feature>
<sequence>MDVFLKYGRLPLKYQCTSESTTVEVPNTILGVYCIAFGAVFIVDSSWLVATNNLFTVTSTFALYFVFFISFLYKYHSNNSYRISSYEKQIFLQSSAICGINLSLALIYVYMMYFPVTIATTIAGLFLWQLSSAGAVVVYIGVNKTVRRKVLRMIPRRKKATTVSVYYRIIECLVDDKKTGPLRATPIQVQYQ</sequence>
<organism evidence="2 3">
    <name type="scientific">Necator americanus</name>
    <name type="common">Human hookworm</name>
    <dbReference type="NCBI Taxonomy" id="51031"/>
    <lineage>
        <taxon>Eukaryota</taxon>
        <taxon>Metazoa</taxon>
        <taxon>Ecdysozoa</taxon>
        <taxon>Nematoda</taxon>
        <taxon>Chromadorea</taxon>
        <taxon>Rhabditida</taxon>
        <taxon>Rhabditina</taxon>
        <taxon>Rhabditomorpha</taxon>
        <taxon>Strongyloidea</taxon>
        <taxon>Ancylostomatidae</taxon>
        <taxon>Bunostominae</taxon>
        <taxon>Necator</taxon>
    </lineage>
</organism>
<accession>W2TCF2</accession>
<dbReference type="GeneID" id="25342718"/>
<dbReference type="AlphaFoldDB" id="W2TCF2"/>
<protein>
    <recommendedName>
        <fullName evidence="4">7TM GPCR serpentine receptor class x (Srx) domain-containing protein</fullName>
    </recommendedName>
</protein>
<dbReference type="Proteomes" id="UP000053676">
    <property type="component" value="Unassembled WGS sequence"/>
</dbReference>